<evidence type="ECO:0000256" key="3">
    <source>
        <dbReference type="ARBA" id="ARBA00023163"/>
    </source>
</evidence>
<dbReference type="PANTHER" id="PTHR30055:SF226">
    <property type="entry name" value="HTH-TYPE TRANSCRIPTIONAL REGULATOR PKSA"/>
    <property type="match status" value="1"/>
</dbReference>
<dbReference type="Proteomes" id="UP000305888">
    <property type="component" value="Plasmid pD4M1A"/>
</dbReference>
<evidence type="ECO:0000256" key="2">
    <source>
        <dbReference type="ARBA" id="ARBA00023125"/>
    </source>
</evidence>
<evidence type="ECO:0000256" key="4">
    <source>
        <dbReference type="PROSITE-ProRule" id="PRU00335"/>
    </source>
</evidence>
<dbReference type="SUPFAM" id="SSF46689">
    <property type="entry name" value="Homeodomain-like"/>
    <property type="match status" value="1"/>
</dbReference>
<dbReference type="RefSeq" id="WP_138573894.1">
    <property type="nucleotide sequence ID" value="NZ_CP040819.1"/>
</dbReference>
<feature type="DNA-binding region" description="H-T-H motif" evidence="4">
    <location>
        <begin position="33"/>
        <end position="52"/>
    </location>
</feature>
<feature type="domain" description="HTH tetR-type" evidence="5">
    <location>
        <begin position="10"/>
        <end position="70"/>
    </location>
</feature>
<dbReference type="PANTHER" id="PTHR30055">
    <property type="entry name" value="HTH-TYPE TRANSCRIPTIONAL REGULATOR RUTR"/>
    <property type="match status" value="1"/>
</dbReference>
<dbReference type="InterPro" id="IPR001647">
    <property type="entry name" value="HTH_TetR"/>
</dbReference>
<dbReference type="AlphaFoldDB" id="A0A5B8FY58"/>
<dbReference type="FunFam" id="1.10.10.60:FF:000141">
    <property type="entry name" value="TetR family transcriptional regulator"/>
    <property type="match status" value="1"/>
</dbReference>
<organism evidence="6 7">
    <name type="scientific">Paroceanicella profunda</name>
    <dbReference type="NCBI Taxonomy" id="2579971"/>
    <lineage>
        <taxon>Bacteria</taxon>
        <taxon>Pseudomonadati</taxon>
        <taxon>Pseudomonadota</taxon>
        <taxon>Alphaproteobacteria</taxon>
        <taxon>Rhodobacterales</taxon>
        <taxon>Paracoccaceae</taxon>
        <taxon>Paroceanicella</taxon>
    </lineage>
</organism>
<keyword evidence="3" id="KW-0804">Transcription</keyword>
<dbReference type="KEGG" id="ppru:FDP22_18340"/>
<protein>
    <submittedName>
        <fullName evidence="6">TetR/AcrR family transcriptional regulator</fullName>
    </submittedName>
</protein>
<evidence type="ECO:0000259" key="5">
    <source>
        <dbReference type="PROSITE" id="PS50977"/>
    </source>
</evidence>
<dbReference type="Pfam" id="PF00440">
    <property type="entry name" value="TetR_N"/>
    <property type="match status" value="1"/>
</dbReference>
<dbReference type="PRINTS" id="PR00455">
    <property type="entry name" value="HTHTETR"/>
</dbReference>
<name>A0A5B8FY58_9RHOB</name>
<evidence type="ECO:0000313" key="6">
    <source>
        <dbReference type="EMBL" id="QDL93846.1"/>
    </source>
</evidence>
<dbReference type="EMBL" id="CP040819">
    <property type="protein sequence ID" value="QDL93846.1"/>
    <property type="molecule type" value="Genomic_DNA"/>
</dbReference>
<keyword evidence="6" id="KW-0614">Plasmid</keyword>
<dbReference type="InterPro" id="IPR050109">
    <property type="entry name" value="HTH-type_TetR-like_transc_reg"/>
</dbReference>
<evidence type="ECO:0000256" key="1">
    <source>
        <dbReference type="ARBA" id="ARBA00023015"/>
    </source>
</evidence>
<dbReference type="GO" id="GO:0000976">
    <property type="term" value="F:transcription cis-regulatory region binding"/>
    <property type="evidence" value="ECO:0007669"/>
    <property type="project" value="TreeGrafter"/>
</dbReference>
<dbReference type="InterPro" id="IPR009057">
    <property type="entry name" value="Homeodomain-like_sf"/>
</dbReference>
<dbReference type="OrthoDB" id="7185252at2"/>
<dbReference type="SUPFAM" id="SSF48498">
    <property type="entry name" value="Tetracyclin repressor-like, C-terminal domain"/>
    <property type="match status" value="1"/>
</dbReference>
<keyword evidence="7" id="KW-1185">Reference proteome</keyword>
<dbReference type="PROSITE" id="PS50977">
    <property type="entry name" value="HTH_TETR_2"/>
    <property type="match status" value="1"/>
</dbReference>
<keyword evidence="2 4" id="KW-0238">DNA-binding</keyword>
<gene>
    <name evidence="6" type="ORF">FDP22_18340</name>
</gene>
<proteinExistence type="predicted"/>
<keyword evidence="1" id="KW-0805">Transcription regulation</keyword>
<dbReference type="Gene3D" id="1.10.357.10">
    <property type="entry name" value="Tetracycline Repressor, domain 2"/>
    <property type="match status" value="1"/>
</dbReference>
<dbReference type="InterPro" id="IPR036271">
    <property type="entry name" value="Tet_transcr_reg_TetR-rel_C_sf"/>
</dbReference>
<geneLocation type="plasmid" evidence="7">
    <name>pd4m1a</name>
</geneLocation>
<accession>A0A5B8FY58</accession>
<reference evidence="6 7" key="1">
    <citation type="submission" date="2019-06" db="EMBL/GenBank/DDBJ databases">
        <title>Genome sequence of Rhodobacteraceae bacterium D4M1.</title>
        <authorList>
            <person name="Cao J."/>
        </authorList>
    </citation>
    <scope>NUCLEOTIDE SEQUENCE [LARGE SCALE GENOMIC DNA]</scope>
    <source>
        <strain evidence="6 7">D4M1</strain>
        <plasmid evidence="7">pd4m1a</plasmid>
    </source>
</reference>
<sequence>MAGLRERQKADRRRRILQAAGALFRRSGYDHARIEDIAERAGVSVGTFYNYFANKGDILLETVSMEVEEVLEAGDALVADPPAGVPEAILALIRGYFEHSLTYLSKEMWRTAMAVSIRAPETPFSRHYTALDRRLSIQVCAMIAGLQARGLVRDGLDPQAVGEVIFNNLNMMFIEFTKDEAMSMETLLAAVERQTRPLAAMISAPPSG</sequence>
<dbReference type="GO" id="GO:0003700">
    <property type="term" value="F:DNA-binding transcription factor activity"/>
    <property type="evidence" value="ECO:0007669"/>
    <property type="project" value="TreeGrafter"/>
</dbReference>
<evidence type="ECO:0000313" key="7">
    <source>
        <dbReference type="Proteomes" id="UP000305888"/>
    </source>
</evidence>